<dbReference type="SUPFAM" id="SSF48452">
    <property type="entry name" value="TPR-like"/>
    <property type="match status" value="1"/>
</dbReference>
<gene>
    <name evidence="5" type="ORF">H8B22_08610</name>
</gene>
<keyword evidence="2 3" id="KW-0802">TPR repeat</keyword>
<dbReference type="PROSITE" id="PS50005">
    <property type="entry name" value="TPR"/>
    <property type="match status" value="2"/>
</dbReference>
<evidence type="ECO:0000256" key="1">
    <source>
        <dbReference type="ARBA" id="ARBA00022737"/>
    </source>
</evidence>
<evidence type="ECO:0000256" key="3">
    <source>
        <dbReference type="PROSITE-ProRule" id="PRU00339"/>
    </source>
</evidence>
<name>A0A7H0FU75_9GAMM</name>
<protein>
    <submittedName>
        <fullName evidence="5">Tetratricopeptide repeat protein</fullName>
    </submittedName>
</protein>
<dbReference type="Proteomes" id="UP000516018">
    <property type="component" value="Chromosome"/>
</dbReference>
<feature type="repeat" description="TPR" evidence="3">
    <location>
        <begin position="132"/>
        <end position="165"/>
    </location>
</feature>
<evidence type="ECO:0000256" key="2">
    <source>
        <dbReference type="ARBA" id="ARBA00022803"/>
    </source>
</evidence>
<keyword evidence="6" id="KW-1185">Reference proteome</keyword>
<dbReference type="KEGG" id="lsx:H8B22_08610"/>
<dbReference type="Gene3D" id="1.25.40.10">
    <property type="entry name" value="Tetratricopeptide repeat domain"/>
    <property type="match status" value="1"/>
</dbReference>
<dbReference type="InterPro" id="IPR019734">
    <property type="entry name" value="TPR_rpt"/>
</dbReference>
<keyword evidence="4" id="KW-0812">Transmembrane</keyword>
<dbReference type="AlphaFoldDB" id="A0A7H0FU75"/>
<reference evidence="5 6" key="1">
    <citation type="submission" date="2020-08" db="EMBL/GenBank/DDBJ databases">
        <title>Lysobacter sp. II4 sp. nov., isolated from soil.</title>
        <authorList>
            <person name="Woo C.Y."/>
            <person name="Kim J."/>
        </authorList>
    </citation>
    <scope>NUCLEOTIDE SEQUENCE [LARGE SCALE GENOMIC DNA]</scope>
    <source>
        <strain evidence="5 6">II4</strain>
    </source>
</reference>
<evidence type="ECO:0000313" key="5">
    <source>
        <dbReference type="EMBL" id="QNP39591.1"/>
    </source>
</evidence>
<accession>A0A7H0FU75</accession>
<dbReference type="SMART" id="SM00028">
    <property type="entry name" value="TPR"/>
    <property type="match status" value="2"/>
</dbReference>
<organism evidence="5 6">
    <name type="scientific">Agrilutibacter terrestris</name>
    <dbReference type="NCBI Taxonomy" id="2865112"/>
    <lineage>
        <taxon>Bacteria</taxon>
        <taxon>Pseudomonadati</taxon>
        <taxon>Pseudomonadota</taxon>
        <taxon>Gammaproteobacteria</taxon>
        <taxon>Lysobacterales</taxon>
        <taxon>Lysobacteraceae</taxon>
        <taxon>Agrilutibacter</taxon>
    </lineage>
</organism>
<dbReference type="PANTHER" id="PTHR44858:SF1">
    <property type="entry name" value="UDP-N-ACETYLGLUCOSAMINE--PEPTIDE N-ACETYLGLUCOSAMINYLTRANSFERASE SPINDLY-RELATED"/>
    <property type="match status" value="1"/>
</dbReference>
<dbReference type="RefSeq" id="WP_187711037.1">
    <property type="nucleotide sequence ID" value="NZ_CP060820.1"/>
</dbReference>
<evidence type="ECO:0000313" key="6">
    <source>
        <dbReference type="Proteomes" id="UP000516018"/>
    </source>
</evidence>
<proteinExistence type="predicted"/>
<keyword evidence="4" id="KW-1133">Transmembrane helix</keyword>
<evidence type="ECO:0000256" key="4">
    <source>
        <dbReference type="SAM" id="Phobius"/>
    </source>
</evidence>
<dbReference type="InterPro" id="IPR011990">
    <property type="entry name" value="TPR-like_helical_dom_sf"/>
</dbReference>
<keyword evidence="4" id="KW-0472">Membrane</keyword>
<dbReference type="Pfam" id="PF13432">
    <property type="entry name" value="TPR_16"/>
    <property type="match status" value="1"/>
</dbReference>
<feature type="repeat" description="TPR" evidence="3">
    <location>
        <begin position="98"/>
        <end position="131"/>
    </location>
</feature>
<dbReference type="EMBL" id="CP060820">
    <property type="protein sequence ID" value="QNP39591.1"/>
    <property type="molecule type" value="Genomic_DNA"/>
</dbReference>
<keyword evidence="1" id="KW-0677">Repeat</keyword>
<sequence length="219" mass="23583">MSARTNPHDARGTYRRARRHALRLGALALVYVAATAMAARNSPGVNVSATGFTIVESAKVDGATRADYARAAGLLAQQRYAEGIVLLQDITTRQPKLTAAFIDLGIAQAKSNELDQAEASLKRAIELQPKHPIAWNELGLVQRRQGKLNDARASYEKSLAAAPGFHFARLNLAVLCDLYLEDAACALDNYVLYQQAVPDDKQVAGWIASARARAGKGGK</sequence>
<dbReference type="PANTHER" id="PTHR44858">
    <property type="entry name" value="TETRATRICOPEPTIDE REPEAT PROTEIN 6"/>
    <property type="match status" value="1"/>
</dbReference>
<feature type="transmembrane region" description="Helical" evidence="4">
    <location>
        <begin position="21"/>
        <end position="39"/>
    </location>
</feature>
<dbReference type="InterPro" id="IPR050498">
    <property type="entry name" value="Ycf3"/>
</dbReference>